<protein>
    <submittedName>
        <fullName evidence="2">Catechol 2,3-dioxygenase</fullName>
    </submittedName>
</protein>
<sequence>MMIDHVSVTVSDMPRARAFWDAVMAALGYPCVGTSDTWAGYGERAGPEHPERSYLSLFLAPDGVAADRRHWCFKAADRAAVDAFHAAGLGHGGRCDGPPGLRPHYHAGYYAAFLLDPDGNRIEAVCHSDRP</sequence>
<dbReference type="InterPro" id="IPR029068">
    <property type="entry name" value="Glyas_Bleomycin-R_OHBP_Dase"/>
</dbReference>
<feature type="domain" description="VOC" evidence="1">
    <location>
        <begin position="2"/>
        <end position="127"/>
    </location>
</feature>
<dbReference type="GO" id="GO:0051213">
    <property type="term" value="F:dioxygenase activity"/>
    <property type="evidence" value="ECO:0007669"/>
    <property type="project" value="UniProtKB-KW"/>
</dbReference>
<reference evidence="2 3" key="1">
    <citation type="submission" date="2017-09" db="EMBL/GenBank/DDBJ databases">
        <authorList>
            <person name="Ehlers B."/>
            <person name="Leendertz F.H."/>
        </authorList>
    </citation>
    <scope>NUCLEOTIDE SEQUENCE [LARGE SCALE GENOMIC DNA]</scope>
    <source>
        <strain evidence="2 3">USBA 140</strain>
    </source>
</reference>
<dbReference type="PANTHER" id="PTHR35006">
    <property type="entry name" value="GLYOXALASE FAMILY PROTEIN (AFU_ORTHOLOGUE AFUA_5G14830)"/>
    <property type="match status" value="1"/>
</dbReference>
<keyword evidence="2" id="KW-0223">Dioxygenase</keyword>
<dbReference type="CDD" id="cd07262">
    <property type="entry name" value="VOC_like"/>
    <property type="match status" value="1"/>
</dbReference>
<evidence type="ECO:0000259" key="1">
    <source>
        <dbReference type="PROSITE" id="PS51819"/>
    </source>
</evidence>
<organism evidence="2 3">
    <name type="scientific">Caenispirillum bisanense</name>
    <dbReference type="NCBI Taxonomy" id="414052"/>
    <lineage>
        <taxon>Bacteria</taxon>
        <taxon>Pseudomonadati</taxon>
        <taxon>Pseudomonadota</taxon>
        <taxon>Alphaproteobacteria</taxon>
        <taxon>Rhodospirillales</taxon>
        <taxon>Novispirillaceae</taxon>
        <taxon>Caenispirillum</taxon>
    </lineage>
</organism>
<dbReference type="SUPFAM" id="SSF54593">
    <property type="entry name" value="Glyoxalase/Bleomycin resistance protein/Dihydroxybiphenyl dioxygenase"/>
    <property type="match status" value="1"/>
</dbReference>
<dbReference type="InterPro" id="IPR004360">
    <property type="entry name" value="Glyas_Fos-R_dOase_dom"/>
</dbReference>
<gene>
    <name evidence="2" type="ORF">SAMN05421508_102110</name>
</gene>
<proteinExistence type="predicted"/>
<dbReference type="PANTHER" id="PTHR35006:SF2">
    <property type="entry name" value="GLYOXALASE FAMILY PROTEIN (AFU_ORTHOLOGUE AFUA_5G14830)"/>
    <property type="match status" value="1"/>
</dbReference>
<keyword evidence="3" id="KW-1185">Reference proteome</keyword>
<evidence type="ECO:0000313" key="3">
    <source>
        <dbReference type="Proteomes" id="UP000219621"/>
    </source>
</evidence>
<dbReference type="Proteomes" id="UP000219621">
    <property type="component" value="Unassembled WGS sequence"/>
</dbReference>
<dbReference type="AlphaFoldDB" id="A0A286G8K2"/>
<name>A0A286G8K2_9PROT</name>
<dbReference type="Gene3D" id="3.10.180.10">
    <property type="entry name" value="2,3-Dihydroxybiphenyl 1,2-Dioxygenase, domain 1"/>
    <property type="match status" value="1"/>
</dbReference>
<dbReference type="InterPro" id="IPR037523">
    <property type="entry name" value="VOC_core"/>
</dbReference>
<dbReference type="RefSeq" id="WP_245913372.1">
    <property type="nucleotide sequence ID" value="NZ_OCNJ01000002.1"/>
</dbReference>
<dbReference type="EMBL" id="OCNJ01000002">
    <property type="protein sequence ID" value="SOD91792.1"/>
    <property type="molecule type" value="Genomic_DNA"/>
</dbReference>
<dbReference type="PROSITE" id="PS51819">
    <property type="entry name" value="VOC"/>
    <property type="match status" value="1"/>
</dbReference>
<accession>A0A286G8K2</accession>
<keyword evidence="2" id="KW-0560">Oxidoreductase</keyword>
<evidence type="ECO:0000313" key="2">
    <source>
        <dbReference type="EMBL" id="SOD91792.1"/>
    </source>
</evidence>
<dbReference type="Pfam" id="PF00903">
    <property type="entry name" value="Glyoxalase"/>
    <property type="match status" value="1"/>
</dbReference>